<evidence type="ECO:0000313" key="11">
    <source>
        <dbReference type="EnsemblProtists" id="EOD12161"/>
    </source>
</evidence>
<comment type="similarity">
    <text evidence="3 9">Belongs to the adaptor complexes large subunit family.</text>
</comment>
<dbReference type="STRING" id="2903.R1DMV8"/>
<dbReference type="InterPro" id="IPR017107">
    <property type="entry name" value="AP1_complex_gsu"/>
</dbReference>
<dbReference type="AlphaFoldDB" id="A0A0D3ILM6"/>
<evidence type="ECO:0000256" key="2">
    <source>
        <dbReference type="ARBA" id="ARBA00004555"/>
    </source>
</evidence>
<dbReference type="FunFam" id="1.25.10.10:FF:000030">
    <property type="entry name" value="AP-1 complex subunit gamma"/>
    <property type="match status" value="1"/>
</dbReference>
<accession>A0A0D3ILM6</accession>
<dbReference type="HOGENOM" id="CLU_003824_0_0_1"/>
<keyword evidence="12" id="KW-1185">Reference proteome</keyword>
<evidence type="ECO:0000256" key="6">
    <source>
        <dbReference type="ARBA" id="ARBA00023034"/>
    </source>
</evidence>
<dbReference type="PANTHER" id="PTHR22780">
    <property type="entry name" value="ADAPTIN, ALPHA/GAMMA/EPSILON"/>
    <property type="match status" value="1"/>
</dbReference>
<dbReference type="InterPro" id="IPR011989">
    <property type="entry name" value="ARM-like"/>
</dbReference>
<keyword evidence="5 9" id="KW-0653">Protein transport</keyword>
<dbReference type="GO" id="GO:0016192">
    <property type="term" value="P:vesicle-mediated transport"/>
    <property type="evidence" value="ECO:0007669"/>
    <property type="project" value="InterPro"/>
</dbReference>
<protein>
    <recommendedName>
        <fullName evidence="9">AP-1 complex subunit gamma</fullName>
    </recommendedName>
</protein>
<keyword evidence="8 9" id="KW-0968">Cytoplasmic vesicle</keyword>
<evidence type="ECO:0000313" key="12">
    <source>
        <dbReference type="Proteomes" id="UP000013827"/>
    </source>
</evidence>
<name>A0A0D3ILM6_EMIH1</name>
<reference evidence="12" key="1">
    <citation type="journal article" date="2013" name="Nature">
        <title>Pan genome of the phytoplankton Emiliania underpins its global distribution.</title>
        <authorList>
            <person name="Read B.A."/>
            <person name="Kegel J."/>
            <person name="Klute M.J."/>
            <person name="Kuo A."/>
            <person name="Lefebvre S.C."/>
            <person name="Maumus F."/>
            <person name="Mayer C."/>
            <person name="Miller J."/>
            <person name="Monier A."/>
            <person name="Salamov A."/>
            <person name="Young J."/>
            <person name="Aguilar M."/>
            <person name="Claverie J.M."/>
            <person name="Frickenhaus S."/>
            <person name="Gonzalez K."/>
            <person name="Herman E.K."/>
            <person name="Lin Y.C."/>
            <person name="Napier J."/>
            <person name="Ogata H."/>
            <person name="Sarno A.F."/>
            <person name="Shmutz J."/>
            <person name="Schroeder D."/>
            <person name="de Vargas C."/>
            <person name="Verret F."/>
            <person name="von Dassow P."/>
            <person name="Valentin K."/>
            <person name="Van de Peer Y."/>
            <person name="Wheeler G."/>
            <person name="Dacks J.B."/>
            <person name="Delwiche C.F."/>
            <person name="Dyhrman S.T."/>
            <person name="Glockner G."/>
            <person name="John U."/>
            <person name="Richards T."/>
            <person name="Worden A.Z."/>
            <person name="Zhang X."/>
            <person name="Grigoriev I.V."/>
            <person name="Allen A.E."/>
            <person name="Bidle K."/>
            <person name="Borodovsky M."/>
            <person name="Bowler C."/>
            <person name="Brownlee C."/>
            <person name="Cock J.M."/>
            <person name="Elias M."/>
            <person name="Gladyshev V.N."/>
            <person name="Groth M."/>
            <person name="Guda C."/>
            <person name="Hadaegh A."/>
            <person name="Iglesias-Rodriguez M.D."/>
            <person name="Jenkins J."/>
            <person name="Jones B.M."/>
            <person name="Lawson T."/>
            <person name="Leese F."/>
            <person name="Lindquist E."/>
            <person name="Lobanov A."/>
            <person name="Lomsadze A."/>
            <person name="Malik S.B."/>
            <person name="Marsh M.E."/>
            <person name="Mackinder L."/>
            <person name="Mock T."/>
            <person name="Mueller-Roeber B."/>
            <person name="Pagarete A."/>
            <person name="Parker M."/>
            <person name="Probert I."/>
            <person name="Quesneville H."/>
            <person name="Raines C."/>
            <person name="Rensing S.A."/>
            <person name="Riano-Pachon D.M."/>
            <person name="Richier S."/>
            <person name="Rokitta S."/>
            <person name="Shiraiwa Y."/>
            <person name="Soanes D.M."/>
            <person name="van der Giezen M."/>
            <person name="Wahlund T.M."/>
            <person name="Williams B."/>
            <person name="Wilson W."/>
            <person name="Wolfe G."/>
            <person name="Wurch L.L."/>
        </authorList>
    </citation>
    <scope>NUCLEOTIDE SEQUENCE</scope>
</reference>
<dbReference type="Gene3D" id="2.60.40.1230">
    <property type="match status" value="1"/>
</dbReference>
<organism evidence="11 12">
    <name type="scientific">Emiliania huxleyi (strain CCMP1516)</name>
    <dbReference type="NCBI Taxonomy" id="280463"/>
    <lineage>
        <taxon>Eukaryota</taxon>
        <taxon>Haptista</taxon>
        <taxon>Haptophyta</taxon>
        <taxon>Prymnesiophyceae</taxon>
        <taxon>Isochrysidales</taxon>
        <taxon>Noelaerhabdaceae</taxon>
        <taxon>Emiliania</taxon>
    </lineage>
</organism>
<reference evidence="11" key="2">
    <citation type="submission" date="2024-10" db="UniProtKB">
        <authorList>
            <consortium name="EnsemblProtists"/>
        </authorList>
    </citation>
    <scope>IDENTIFICATION</scope>
</reference>
<dbReference type="PaxDb" id="2903-EOD12161"/>
<dbReference type="EnsemblProtists" id="EOD12161">
    <property type="protein sequence ID" value="EOD12161"/>
    <property type="gene ID" value="EMIHUDRAFT_416541"/>
</dbReference>
<dbReference type="Gene3D" id="1.25.10.10">
    <property type="entry name" value="Leucine-rich Repeat Variant"/>
    <property type="match status" value="1"/>
</dbReference>
<evidence type="ECO:0000256" key="1">
    <source>
        <dbReference type="ARBA" id="ARBA00004156"/>
    </source>
</evidence>
<evidence type="ECO:0000256" key="7">
    <source>
        <dbReference type="ARBA" id="ARBA00023136"/>
    </source>
</evidence>
<dbReference type="Proteomes" id="UP000013827">
    <property type="component" value="Unassembled WGS sequence"/>
</dbReference>
<evidence type="ECO:0000256" key="8">
    <source>
        <dbReference type="ARBA" id="ARBA00023329"/>
    </source>
</evidence>
<dbReference type="GO" id="GO:0030121">
    <property type="term" value="C:AP-1 adaptor complex"/>
    <property type="evidence" value="ECO:0007669"/>
    <property type="project" value="InterPro"/>
</dbReference>
<dbReference type="Pfam" id="PF01602">
    <property type="entry name" value="Adaptin_N"/>
    <property type="match status" value="1"/>
</dbReference>
<proteinExistence type="inferred from homology"/>
<dbReference type="SUPFAM" id="SSF49348">
    <property type="entry name" value="Clathrin adaptor appendage domain"/>
    <property type="match status" value="1"/>
</dbReference>
<dbReference type="Pfam" id="PF02883">
    <property type="entry name" value="Alpha_adaptinC2"/>
    <property type="match status" value="1"/>
</dbReference>
<dbReference type="GeneID" id="17258202"/>
<dbReference type="GO" id="GO:0006886">
    <property type="term" value="P:intracellular protein transport"/>
    <property type="evidence" value="ECO:0007669"/>
    <property type="project" value="UniProtKB-UniRule"/>
</dbReference>
<dbReference type="InterPro" id="IPR016024">
    <property type="entry name" value="ARM-type_fold"/>
</dbReference>
<dbReference type="InterPro" id="IPR050840">
    <property type="entry name" value="Adaptor_Complx_Large_Subunit"/>
</dbReference>
<dbReference type="InterPro" id="IPR013041">
    <property type="entry name" value="Clathrin_app_Ig-like_sf"/>
</dbReference>
<feature type="domain" description="GAE" evidence="10">
    <location>
        <begin position="710"/>
        <end position="827"/>
    </location>
</feature>
<dbReference type="PIRSF" id="PIRSF037094">
    <property type="entry name" value="AP1_complex_gamma"/>
    <property type="match status" value="1"/>
</dbReference>
<evidence type="ECO:0000256" key="5">
    <source>
        <dbReference type="ARBA" id="ARBA00022927"/>
    </source>
</evidence>
<keyword evidence="7 9" id="KW-0472">Membrane</keyword>
<dbReference type="InterPro" id="IPR008153">
    <property type="entry name" value="GAE_dom"/>
</dbReference>
<keyword evidence="6 9" id="KW-0333">Golgi apparatus</keyword>
<evidence type="ECO:0000256" key="3">
    <source>
        <dbReference type="ARBA" id="ARBA00006613"/>
    </source>
</evidence>
<dbReference type="InterPro" id="IPR008152">
    <property type="entry name" value="Clathrin_a/b/g-adaptin_app_Ig"/>
</dbReference>
<evidence type="ECO:0000259" key="10">
    <source>
        <dbReference type="PROSITE" id="PS50180"/>
    </source>
</evidence>
<dbReference type="SMART" id="SM00809">
    <property type="entry name" value="Alpha_adaptinC2"/>
    <property type="match status" value="1"/>
</dbReference>
<evidence type="ECO:0000256" key="4">
    <source>
        <dbReference type="ARBA" id="ARBA00022448"/>
    </source>
</evidence>
<dbReference type="KEGG" id="ehx:EMIHUDRAFT_416541"/>
<keyword evidence="4 9" id="KW-0813">Transport</keyword>
<dbReference type="PROSITE" id="PS50180">
    <property type="entry name" value="GAE"/>
    <property type="match status" value="1"/>
</dbReference>
<dbReference type="RefSeq" id="XP_005764590.1">
    <property type="nucleotide sequence ID" value="XM_005764533.1"/>
</dbReference>
<dbReference type="eggNOG" id="KOG1062">
    <property type="taxonomic scope" value="Eukaryota"/>
</dbReference>
<dbReference type="InterPro" id="IPR002553">
    <property type="entry name" value="Clathrin/coatomer_adapt-like_N"/>
</dbReference>
<dbReference type="SUPFAM" id="SSF48371">
    <property type="entry name" value="ARM repeat"/>
    <property type="match status" value="1"/>
</dbReference>
<evidence type="ECO:0000256" key="9">
    <source>
        <dbReference type="PIRNR" id="PIRNR037094"/>
    </source>
</evidence>
<sequence length="830" mass="89415">MSIRLRELIRNVRSCKTQADERACIHKECASIRTAFKDENNELRHRNVAKLLFIHMLGYPTHWGQMECLKLIAGSKFLEKRIGYLGLMILLDERQEVLMLVENSLKNDLQSSNQYIAGLACCAIGNISSAEICRDLSPEVEKLMVGSNPFVSKKASLCCIRILRKCPELCDTFLERIGTLLGSRNHAVLLTCLKLMREMCITEPAMIEQLRRHTPTLIAALKNLVLSGYAPEHDVHGIVDPFLQVEILTMLRVLGRGHSETSDQMNDILAQVATNTESAKNAGNAILYECVLTIMAIEVESGLRVLAVNILGRFLINRDNNIRYVALNTLHKVIAQDTQAVQRHRNTIVDCLKDNDSSIRQRALELVYALVNEANVKVLVKELLSYLLACDVEFKDELTQRICTVVEKFSTDKEWHVDTIIQTLSASTSFESEETVCSMIALITSTPELQAYATHKLYAKLADQTNQPVLLQLAVWCVGEYGEMLIGGVPAGVEAEAPDPQTVVELLTSVMRSPVADVTTKEYTINAFVKLTTRFANAPDSLALIHKQLAAYSCSMSLELQQRSVEYSSLLKLDAIRAGVLERMPAFAKKDRQAAAAAAAALAMDGDGPSRGSASELMAAPAVMAAAAPAPPSEMDLLGDILGGSPAPAPAMPAMGGAPAAPPPAAGGMDLLDLLGGGGPPAAAAAPPVDAMAMLGMGGAAPAPPPAAPGSFPPFQAWNKNGLQIEFACTKDASNPSVTAIEASFTSAQPTPLTGFNFQVAVPKYMKLQMSPASSSTVPPSNSGKVTQTFKVANSMHGQKPVLLRIKIDYSAGGQAVSEQGQVDNFPPGI</sequence>
<comment type="subcellular location">
    <subcellularLocation>
        <location evidence="1">Cytoplasmic vesicle membrane</location>
    </subcellularLocation>
    <subcellularLocation>
        <location evidence="2">Golgi apparatus</location>
    </subcellularLocation>
</comment>